<dbReference type="GO" id="GO:0016020">
    <property type="term" value="C:membrane"/>
    <property type="evidence" value="ECO:0007669"/>
    <property type="project" value="UniProtKB-SubCell"/>
</dbReference>
<evidence type="ECO:0000256" key="5">
    <source>
        <dbReference type="SAM" id="Phobius"/>
    </source>
</evidence>
<dbReference type="OrthoDB" id="9811373at2"/>
<dbReference type="STRING" id="408074.SAMN05660909_02211"/>
<dbReference type="EMBL" id="FNRL01000008">
    <property type="protein sequence ID" value="SEA50107.1"/>
    <property type="molecule type" value="Genomic_DNA"/>
</dbReference>
<keyword evidence="7" id="KW-1185">Reference proteome</keyword>
<evidence type="ECO:0000256" key="2">
    <source>
        <dbReference type="ARBA" id="ARBA00022692"/>
    </source>
</evidence>
<accession>A0A1H4BPW4</accession>
<gene>
    <name evidence="6" type="ORF">SAMN05660909_02211</name>
</gene>
<dbReference type="AlphaFoldDB" id="A0A1H4BPW4"/>
<dbReference type="Pfam" id="PF13564">
    <property type="entry name" value="DoxX_2"/>
    <property type="match status" value="1"/>
</dbReference>
<proteinExistence type="predicted"/>
<keyword evidence="2 5" id="KW-0812">Transmembrane</keyword>
<comment type="subcellular location">
    <subcellularLocation>
        <location evidence="1">Membrane</location>
        <topology evidence="1">Multi-pass membrane protein</topology>
    </subcellularLocation>
</comment>
<evidence type="ECO:0000256" key="3">
    <source>
        <dbReference type="ARBA" id="ARBA00022989"/>
    </source>
</evidence>
<dbReference type="RefSeq" id="WP_089761665.1">
    <property type="nucleotide sequence ID" value="NZ_BKAT01000011.1"/>
</dbReference>
<evidence type="ECO:0000313" key="6">
    <source>
        <dbReference type="EMBL" id="SEA50107.1"/>
    </source>
</evidence>
<feature type="transmembrane region" description="Helical" evidence="5">
    <location>
        <begin position="81"/>
        <end position="99"/>
    </location>
</feature>
<feature type="transmembrane region" description="Helical" evidence="5">
    <location>
        <begin position="105"/>
        <end position="123"/>
    </location>
</feature>
<protein>
    <submittedName>
        <fullName evidence="6">DoxX-like family protein</fullName>
    </submittedName>
</protein>
<name>A0A1H4BPW4_9BACT</name>
<evidence type="ECO:0000313" key="7">
    <source>
        <dbReference type="Proteomes" id="UP000199656"/>
    </source>
</evidence>
<evidence type="ECO:0000256" key="1">
    <source>
        <dbReference type="ARBA" id="ARBA00004141"/>
    </source>
</evidence>
<evidence type="ECO:0000256" key="4">
    <source>
        <dbReference type="ARBA" id="ARBA00023136"/>
    </source>
</evidence>
<dbReference type="InterPro" id="IPR032808">
    <property type="entry name" value="DoxX"/>
</dbReference>
<keyword evidence="3 5" id="KW-1133">Transmembrane helix</keyword>
<keyword evidence="4 5" id="KW-0472">Membrane</keyword>
<dbReference type="Proteomes" id="UP000199656">
    <property type="component" value="Unassembled WGS sequence"/>
</dbReference>
<reference evidence="7" key="1">
    <citation type="submission" date="2016-10" db="EMBL/GenBank/DDBJ databases">
        <authorList>
            <person name="Varghese N."/>
            <person name="Submissions S."/>
        </authorList>
    </citation>
    <scope>NUCLEOTIDE SEQUENCE [LARGE SCALE GENOMIC DNA]</scope>
    <source>
        <strain evidence="7">DSM 23920</strain>
    </source>
</reference>
<sequence>METPNIYLSRKNPSKGAAITGWILSGLCILFLLVDAVMKIALAAPSVQGSTQLGWPAEHVQGLGFILLAPTILYAIPRTAVLGAVLLCCYLGGAVAVMYRMNVPFYFPVVMGILLWVALYLRIPAIRSVFPLVKN</sequence>
<organism evidence="6 7">
    <name type="scientific">Chitinophaga terrae</name>
    <name type="common">ex Kim and Jung 2007</name>
    <dbReference type="NCBI Taxonomy" id="408074"/>
    <lineage>
        <taxon>Bacteria</taxon>
        <taxon>Pseudomonadati</taxon>
        <taxon>Bacteroidota</taxon>
        <taxon>Chitinophagia</taxon>
        <taxon>Chitinophagales</taxon>
        <taxon>Chitinophagaceae</taxon>
        <taxon>Chitinophaga</taxon>
    </lineage>
</organism>